<accession>A0A7Y3T3X7</accession>
<comment type="caution">
    <text evidence="1">The sequence shown here is derived from an EMBL/GenBank/DDBJ whole genome shotgun (WGS) entry which is preliminary data.</text>
</comment>
<dbReference type="AlphaFoldDB" id="A0A7Y3T3X7"/>
<dbReference type="InterPro" id="IPR056919">
    <property type="entry name" value="Phage_TAC_18"/>
</dbReference>
<organism evidence="1 2">
    <name type="scientific">Brucella pseudogrignonensis</name>
    <dbReference type="NCBI Taxonomy" id="419475"/>
    <lineage>
        <taxon>Bacteria</taxon>
        <taxon>Pseudomonadati</taxon>
        <taxon>Pseudomonadota</taxon>
        <taxon>Alphaproteobacteria</taxon>
        <taxon>Hyphomicrobiales</taxon>
        <taxon>Brucellaceae</taxon>
        <taxon>Brucella/Ochrobactrum group</taxon>
        <taxon>Brucella</taxon>
    </lineage>
</organism>
<name>A0A7Y3T3X7_9HYPH</name>
<dbReference type="RefSeq" id="WP_171379848.1">
    <property type="nucleotide sequence ID" value="NZ_PKQI01000002.1"/>
</dbReference>
<dbReference type="Pfam" id="PF23812">
    <property type="entry name" value="Phage_TAC_18"/>
    <property type="match status" value="1"/>
</dbReference>
<evidence type="ECO:0000313" key="1">
    <source>
        <dbReference type="EMBL" id="NNV20529.1"/>
    </source>
</evidence>
<reference evidence="1 2" key="1">
    <citation type="submission" date="2018-11" db="EMBL/GenBank/DDBJ databases">
        <title>Genome sequencing and analysis.</title>
        <authorList>
            <person name="Huang Y.-T."/>
        </authorList>
    </citation>
    <scope>NUCLEOTIDE SEQUENCE [LARGE SCALE GENOMIC DNA]</scope>
    <source>
        <strain evidence="1 2">SHIN</strain>
    </source>
</reference>
<gene>
    <name evidence="1" type="ORF">EHE22_08840</name>
</gene>
<evidence type="ECO:0000313" key="2">
    <source>
        <dbReference type="Proteomes" id="UP000526233"/>
    </source>
</evidence>
<dbReference type="Proteomes" id="UP000526233">
    <property type="component" value="Unassembled WGS sequence"/>
</dbReference>
<dbReference type="EMBL" id="PKQI01000002">
    <property type="protein sequence ID" value="NNV20529.1"/>
    <property type="molecule type" value="Genomic_DNA"/>
</dbReference>
<proteinExistence type="predicted"/>
<sequence length="86" mass="9708">MDLSDGRHASGFAVSPISWSDMKHYSDMMGLSIYPWEYRILRDIDKAVIIAVREKAERQKAGEPEPQPVVKGHVMTPEIFGAMFGK</sequence>
<protein>
    <submittedName>
        <fullName evidence="1">Uncharacterized protein</fullName>
    </submittedName>
</protein>